<accession>A1ZVG1</accession>
<dbReference type="Proteomes" id="UP000004095">
    <property type="component" value="Unassembled WGS sequence"/>
</dbReference>
<comment type="caution">
    <text evidence="1">The sequence shown here is derived from an EMBL/GenBank/DDBJ whole genome shotgun (WGS) entry which is preliminary data.</text>
</comment>
<dbReference type="AlphaFoldDB" id="A1ZVG1"/>
<proteinExistence type="predicted"/>
<reference evidence="1 2" key="1">
    <citation type="submission" date="2007-01" db="EMBL/GenBank/DDBJ databases">
        <authorList>
            <person name="Haygood M."/>
            <person name="Podell S."/>
            <person name="Anderson C."/>
            <person name="Hopkinson B."/>
            <person name="Roe K."/>
            <person name="Barbeau K."/>
            <person name="Gaasterland T."/>
            <person name="Ferriera S."/>
            <person name="Johnson J."/>
            <person name="Kravitz S."/>
            <person name="Beeson K."/>
            <person name="Sutton G."/>
            <person name="Rogers Y.-H."/>
            <person name="Friedman R."/>
            <person name="Frazier M."/>
            <person name="Venter J.C."/>
        </authorList>
    </citation>
    <scope>NUCLEOTIDE SEQUENCE [LARGE SCALE GENOMIC DNA]</scope>
    <source>
        <strain evidence="1 2">ATCC 23134</strain>
    </source>
</reference>
<evidence type="ECO:0000313" key="1">
    <source>
        <dbReference type="EMBL" id="EAY25659.1"/>
    </source>
</evidence>
<protein>
    <submittedName>
        <fullName evidence="1">Uncharacterized protein</fullName>
    </submittedName>
</protein>
<gene>
    <name evidence="1" type="ORF">M23134_07310</name>
</gene>
<sequence length="47" mass="5077">MVAVFDQIIKKPGVFWGKQGHIGGKTAAFGAKSTLLKLILFTSLSRD</sequence>
<organism evidence="1 2">
    <name type="scientific">Microscilla marina ATCC 23134</name>
    <dbReference type="NCBI Taxonomy" id="313606"/>
    <lineage>
        <taxon>Bacteria</taxon>
        <taxon>Pseudomonadati</taxon>
        <taxon>Bacteroidota</taxon>
        <taxon>Cytophagia</taxon>
        <taxon>Cytophagales</taxon>
        <taxon>Microscillaceae</taxon>
        <taxon>Microscilla</taxon>
    </lineage>
</organism>
<dbReference type="EMBL" id="AAWS01000045">
    <property type="protein sequence ID" value="EAY25659.1"/>
    <property type="molecule type" value="Genomic_DNA"/>
</dbReference>
<evidence type="ECO:0000313" key="2">
    <source>
        <dbReference type="Proteomes" id="UP000004095"/>
    </source>
</evidence>
<name>A1ZVG1_MICM2</name>
<keyword evidence="2" id="KW-1185">Reference proteome</keyword>